<evidence type="ECO:0000313" key="3">
    <source>
        <dbReference type="EMBL" id="EJW03450.1"/>
    </source>
</evidence>
<keyword evidence="2" id="KW-1133">Transmembrane helix</keyword>
<feature type="transmembrane region" description="Helical" evidence="2">
    <location>
        <begin position="21"/>
        <end position="38"/>
    </location>
</feature>
<evidence type="ECO:0000256" key="2">
    <source>
        <dbReference type="SAM" id="Phobius"/>
    </source>
</evidence>
<keyword evidence="4" id="KW-1185">Reference proteome</keyword>
<dbReference type="InParanoid" id="J9DLI3"/>
<evidence type="ECO:0000256" key="1">
    <source>
        <dbReference type="SAM" id="Coils"/>
    </source>
</evidence>
<reference evidence="3 4" key="1">
    <citation type="submission" date="2011-08" db="EMBL/GenBank/DDBJ databases">
        <authorList>
            <person name="Liu Z.J."/>
            <person name="Shi F.L."/>
            <person name="Lu J.Q."/>
            <person name="Li M."/>
            <person name="Wang Z.L."/>
        </authorList>
    </citation>
    <scope>NUCLEOTIDE SEQUENCE [LARGE SCALE GENOMIC DNA]</scope>
    <source>
        <strain evidence="3 4">USNM 41457</strain>
    </source>
</reference>
<sequence>MIFCKSFKIINISYKLTHIKHFTMNFICILIILFINFLRNTECTVTNSGPRLSEIKELKDQIEICEYLLNSASLHESVFRRIDQDIKNLHVLINNGGQEKNKSEEILLERIAVLEQSKKEKKDTIASLQAEISLLEDRIRAAEAALTEF</sequence>
<dbReference type="Proteomes" id="UP000003163">
    <property type="component" value="Unassembled WGS sequence"/>
</dbReference>
<evidence type="ECO:0000313" key="4">
    <source>
        <dbReference type="Proteomes" id="UP000003163"/>
    </source>
</evidence>
<protein>
    <submittedName>
        <fullName evidence="3">Uncharacterized protein</fullName>
    </submittedName>
</protein>
<proteinExistence type="predicted"/>
<reference evidence="4" key="2">
    <citation type="submission" date="2015-07" db="EMBL/GenBank/DDBJ databases">
        <title>Contrasting host-pathogen interactions and genome evolution in two generalist and specialist microsporidian pathogens of mosquitoes.</title>
        <authorList>
            <consortium name="The Broad Institute Genomics Platform"/>
            <consortium name="The Broad Institute Genome Sequencing Center for Infectious Disease"/>
            <person name="Cuomo C.A."/>
            <person name="Sanscrainte N.D."/>
            <person name="Goldberg J.M."/>
            <person name="Heiman D."/>
            <person name="Young S."/>
            <person name="Zeng Q."/>
            <person name="Becnel J.J."/>
            <person name="Birren B.W."/>
        </authorList>
    </citation>
    <scope>NUCLEOTIDE SEQUENCE [LARGE SCALE GENOMIC DNA]</scope>
    <source>
        <strain evidence="4">USNM 41457</strain>
    </source>
</reference>
<feature type="coiled-coil region" evidence="1">
    <location>
        <begin position="111"/>
        <end position="145"/>
    </location>
</feature>
<keyword evidence="2" id="KW-0472">Membrane</keyword>
<accession>J9DLI3</accession>
<comment type="caution">
    <text evidence="3">The sequence shown here is derived from an EMBL/GenBank/DDBJ whole genome shotgun (WGS) entry which is preliminary data.</text>
</comment>
<name>J9DLI3_EDHAE</name>
<dbReference type="VEuPathDB" id="MicrosporidiaDB:EDEG_02215"/>
<keyword evidence="2" id="KW-0812">Transmembrane</keyword>
<gene>
    <name evidence="3" type="ORF">EDEG_02215</name>
</gene>
<dbReference type="AlphaFoldDB" id="J9DLI3"/>
<dbReference type="EMBL" id="AFBI03000037">
    <property type="protein sequence ID" value="EJW03450.1"/>
    <property type="molecule type" value="Genomic_DNA"/>
</dbReference>
<keyword evidence="1" id="KW-0175">Coiled coil</keyword>
<organism evidence="3 4">
    <name type="scientific">Edhazardia aedis (strain USNM 41457)</name>
    <name type="common">Microsporidian parasite</name>
    <dbReference type="NCBI Taxonomy" id="1003232"/>
    <lineage>
        <taxon>Eukaryota</taxon>
        <taxon>Fungi</taxon>
        <taxon>Fungi incertae sedis</taxon>
        <taxon>Microsporidia</taxon>
        <taxon>Edhazardia</taxon>
    </lineage>
</organism>
<dbReference type="HOGENOM" id="CLU_1749606_0_0_1"/>